<dbReference type="OrthoDB" id="6434574at2"/>
<evidence type="ECO:0000313" key="3">
    <source>
        <dbReference type="Proteomes" id="UP000006859"/>
    </source>
</evidence>
<dbReference type="Proteomes" id="UP000006859">
    <property type="component" value="Chromosome"/>
</dbReference>
<feature type="region of interest" description="Disordered" evidence="1">
    <location>
        <begin position="131"/>
        <end position="156"/>
    </location>
</feature>
<feature type="compositionally biased region" description="Basic and acidic residues" evidence="1">
    <location>
        <begin position="139"/>
        <end position="156"/>
    </location>
</feature>
<dbReference type="AlphaFoldDB" id="E0SF15"/>
<dbReference type="EMBL" id="CP002038">
    <property type="protein sequence ID" value="ADM98757.1"/>
    <property type="molecule type" value="Genomic_DNA"/>
</dbReference>
<name>E0SF15_DICD3</name>
<reference evidence="2 3" key="1">
    <citation type="journal article" date="2011" name="J. Bacteriol.">
        <title>Genome sequence of the plant-pathogenic bacterium Dickeya dadantii 3937.</title>
        <authorList>
            <person name="Glasner J.D."/>
            <person name="Yang C.H."/>
            <person name="Reverchon S."/>
            <person name="Hugouvieux-Cotte-Pattat N."/>
            <person name="Condemine G."/>
            <person name="Bohin J.P."/>
            <person name="Van Gijsegem F."/>
            <person name="Yang S."/>
            <person name="Franza T."/>
            <person name="Expert D."/>
            <person name="Plunkett G. III"/>
            <person name="San Francisco M.J."/>
            <person name="Charkowski A.O."/>
            <person name="Py B."/>
            <person name="Bell K."/>
            <person name="Rauscher L."/>
            <person name="Rodriguez-Palenzuela P."/>
            <person name="Toussaint A."/>
            <person name="Holeva M.C."/>
            <person name="He S.Y."/>
            <person name="Douet V."/>
            <person name="Boccara M."/>
            <person name="Blanco C."/>
            <person name="Toth I."/>
            <person name="Anderson B.D."/>
            <person name="Biehl B.S."/>
            <person name="Mau B."/>
            <person name="Flynn S.M."/>
            <person name="Barras F."/>
            <person name="Lindeberg M."/>
            <person name="Birch P.R."/>
            <person name="Tsuyumu S."/>
            <person name="Shi X."/>
            <person name="Hibbing M."/>
            <person name="Yap M.N."/>
            <person name="Carpentier M."/>
            <person name="Dassa E."/>
            <person name="Umehara M."/>
            <person name="Kim J.F."/>
            <person name="Rusch M."/>
            <person name="Soni P."/>
            <person name="Mayhew G.F."/>
            <person name="Fouts D.E."/>
            <person name="Gill S.R."/>
            <person name="Blattner F.R."/>
            <person name="Keen N.T."/>
            <person name="Perna N.T."/>
        </authorList>
    </citation>
    <scope>NUCLEOTIDE SEQUENCE [LARGE SCALE GENOMIC DNA]</scope>
    <source>
        <strain evidence="2 3">3937</strain>
    </source>
</reference>
<accession>E0SF15</accession>
<organism evidence="2 3">
    <name type="scientific">Dickeya dadantii (strain 3937)</name>
    <name type="common">Erwinia chrysanthemi (strain 3937)</name>
    <dbReference type="NCBI Taxonomy" id="198628"/>
    <lineage>
        <taxon>Bacteria</taxon>
        <taxon>Pseudomonadati</taxon>
        <taxon>Pseudomonadota</taxon>
        <taxon>Gammaproteobacteria</taxon>
        <taxon>Enterobacterales</taxon>
        <taxon>Pectobacteriaceae</taxon>
        <taxon>Dickeya</taxon>
    </lineage>
</organism>
<dbReference type="RefSeq" id="WP_013318201.1">
    <property type="nucleotide sequence ID" value="NC_014500.1"/>
</dbReference>
<proteinExistence type="predicted"/>
<keyword evidence="3" id="KW-1185">Reference proteome</keyword>
<evidence type="ECO:0000256" key="1">
    <source>
        <dbReference type="SAM" id="MobiDB-lite"/>
    </source>
</evidence>
<evidence type="ECO:0000313" key="2">
    <source>
        <dbReference type="EMBL" id="ADM98757.1"/>
    </source>
</evidence>
<dbReference type="STRING" id="198628.Dda3937_04604"/>
<gene>
    <name evidence="2" type="ordered locus">Dda3937_04604</name>
</gene>
<sequence>MSDEISILTHISEENPTAASSSAVAEISFLAVNQRFHAIPDRALTSFTGLRSAVYNAASVPMTRRASCRTSTSWIQSAHIVPQRNFANAKTAFITVTTTAVFSSLITARAPSAQYSRSTVVNGGNDFNTKFGNSNSADISRRLPEADGRDGKRASS</sequence>
<dbReference type="HOGENOM" id="CLU_1649441_0_0_6"/>
<protein>
    <submittedName>
        <fullName evidence="2">Uncharacterized protein</fullName>
    </submittedName>
</protein>
<dbReference type="KEGG" id="ddd:Dda3937_04604"/>
<dbReference type="eggNOG" id="ENOG5030XNI">
    <property type="taxonomic scope" value="Bacteria"/>
</dbReference>